<dbReference type="Gene3D" id="3.30.530.20">
    <property type="match status" value="1"/>
</dbReference>
<evidence type="ECO:0000256" key="1">
    <source>
        <dbReference type="ARBA" id="ARBA00006817"/>
    </source>
</evidence>
<comment type="similarity">
    <text evidence="1">Belongs to the AHA1 family.</text>
</comment>
<protein>
    <submittedName>
        <fullName evidence="3">SRPBCC family protein</fullName>
    </submittedName>
</protein>
<evidence type="ECO:0000313" key="4">
    <source>
        <dbReference type="Proteomes" id="UP001597216"/>
    </source>
</evidence>
<dbReference type="Pfam" id="PF08327">
    <property type="entry name" value="AHSA1"/>
    <property type="match status" value="1"/>
</dbReference>
<evidence type="ECO:0000313" key="3">
    <source>
        <dbReference type="EMBL" id="MFD1191956.1"/>
    </source>
</evidence>
<dbReference type="CDD" id="cd08899">
    <property type="entry name" value="SRPBCC_CalC_Aha1-like_6"/>
    <property type="match status" value="1"/>
</dbReference>
<accession>A0ABW3T6H0</accession>
<dbReference type="SUPFAM" id="SSF55961">
    <property type="entry name" value="Bet v1-like"/>
    <property type="match status" value="1"/>
</dbReference>
<feature type="domain" description="Activator of Hsp90 ATPase homologue 1/2-like C-terminal" evidence="2">
    <location>
        <begin position="28"/>
        <end position="148"/>
    </location>
</feature>
<dbReference type="EMBL" id="JBHTLQ010000039">
    <property type="protein sequence ID" value="MFD1191956.1"/>
    <property type="molecule type" value="Genomic_DNA"/>
</dbReference>
<reference evidence="4" key="1">
    <citation type="journal article" date="2019" name="Int. J. Syst. Evol. Microbiol.">
        <title>The Global Catalogue of Microorganisms (GCM) 10K type strain sequencing project: providing services to taxonomists for standard genome sequencing and annotation.</title>
        <authorList>
            <consortium name="The Broad Institute Genomics Platform"/>
            <consortium name="The Broad Institute Genome Sequencing Center for Infectious Disease"/>
            <person name="Wu L."/>
            <person name="Ma J."/>
        </authorList>
    </citation>
    <scope>NUCLEOTIDE SEQUENCE [LARGE SCALE GENOMIC DNA]</scope>
    <source>
        <strain evidence="4">CCUG 55074</strain>
    </source>
</reference>
<evidence type="ECO:0000259" key="2">
    <source>
        <dbReference type="Pfam" id="PF08327"/>
    </source>
</evidence>
<keyword evidence="4" id="KW-1185">Reference proteome</keyword>
<proteinExistence type="inferred from homology"/>
<dbReference type="Proteomes" id="UP001597216">
    <property type="component" value="Unassembled WGS sequence"/>
</dbReference>
<organism evidence="3 4">
    <name type="scientific">Phenylobacterium conjunctum</name>
    <dbReference type="NCBI Taxonomy" id="1298959"/>
    <lineage>
        <taxon>Bacteria</taxon>
        <taxon>Pseudomonadati</taxon>
        <taxon>Pseudomonadota</taxon>
        <taxon>Alphaproteobacteria</taxon>
        <taxon>Caulobacterales</taxon>
        <taxon>Caulobacteraceae</taxon>
        <taxon>Phenylobacterium</taxon>
    </lineage>
</organism>
<sequence>MTETATVDAYGVRTEPATVRLQRLLPGPIERVWAYLTESDLRRQWLAAGPMELTPGGAVELTWRNGELSPGDDRPDSMPAEHSMTSRMIRAEPPRVLAFTWNSGEVRFDLEPQGDQVLLTVTHQRLPDHGAMLSVSAGWHAHLDVLADKLAGRTPGAFWSKWTRLREDYAARLAE</sequence>
<name>A0ABW3T6H0_9CAUL</name>
<gene>
    <name evidence="3" type="ORF">ACFQ27_15300</name>
</gene>
<dbReference type="InterPro" id="IPR013538">
    <property type="entry name" value="ASHA1/2-like_C"/>
</dbReference>
<dbReference type="RefSeq" id="WP_377354192.1">
    <property type="nucleotide sequence ID" value="NZ_JBHTLQ010000039.1"/>
</dbReference>
<comment type="caution">
    <text evidence="3">The sequence shown here is derived from an EMBL/GenBank/DDBJ whole genome shotgun (WGS) entry which is preliminary data.</text>
</comment>
<dbReference type="InterPro" id="IPR023393">
    <property type="entry name" value="START-like_dom_sf"/>
</dbReference>